<keyword evidence="3" id="KW-1185">Reference proteome</keyword>
<evidence type="ECO:0000313" key="2">
    <source>
        <dbReference type="EMBL" id="OTG36759.1"/>
    </source>
</evidence>
<feature type="transmembrane region" description="Helical" evidence="1">
    <location>
        <begin position="6"/>
        <end position="32"/>
    </location>
</feature>
<reference evidence="3" key="1">
    <citation type="journal article" date="2017" name="Nature">
        <title>The sunflower genome provides insights into oil metabolism, flowering and Asterid evolution.</title>
        <authorList>
            <person name="Badouin H."/>
            <person name="Gouzy J."/>
            <person name="Grassa C.J."/>
            <person name="Murat F."/>
            <person name="Staton S.E."/>
            <person name="Cottret L."/>
            <person name="Lelandais-Briere C."/>
            <person name="Owens G.L."/>
            <person name="Carrere S."/>
            <person name="Mayjonade B."/>
            <person name="Legrand L."/>
            <person name="Gill N."/>
            <person name="Kane N.C."/>
            <person name="Bowers J.E."/>
            <person name="Hubner S."/>
            <person name="Bellec A."/>
            <person name="Berard A."/>
            <person name="Berges H."/>
            <person name="Blanchet N."/>
            <person name="Boniface M.C."/>
            <person name="Brunel D."/>
            <person name="Catrice O."/>
            <person name="Chaidir N."/>
            <person name="Claudel C."/>
            <person name="Donnadieu C."/>
            <person name="Faraut T."/>
            <person name="Fievet G."/>
            <person name="Helmstetter N."/>
            <person name="King M."/>
            <person name="Knapp S.J."/>
            <person name="Lai Z."/>
            <person name="Le Paslier M.C."/>
            <person name="Lippi Y."/>
            <person name="Lorenzon L."/>
            <person name="Mandel J.R."/>
            <person name="Marage G."/>
            <person name="Marchand G."/>
            <person name="Marquand E."/>
            <person name="Bret-Mestries E."/>
            <person name="Morien E."/>
            <person name="Nambeesan S."/>
            <person name="Nguyen T."/>
            <person name="Pegot-Espagnet P."/>
            <person name="Pouilly N."/>
            <person name="Raftis F."/>
            <person name="Sallet E."/>
            <person name="Schiex T."/>
            <person name="Thomas J."/>
            <person name="Vandecasteele C."/>
            <person name="Vares D."/>
            <person name="Vear F."/>
            <person name="Vautrin S."/>
            <person name="Crespi M."/>
            <person name="Mangin B."/>
            <person name="Burke J.M."/>
            <person name="Salse J."/>
            <person name="Munos S."/>
            <person name="Vincourt P."/>
            <person name="Rieseberg L.H."/>
            <person name="Langlade N.B."/>
        </authorList>
    </citation>
    <scope>NUCLEOTIDE SEQUENCE [LARGE SCALE GENOMIC DNA]</scope>
    <source>
        <strain evidence="3">cv. SF193</strain>
    </source>
</reference>
<evidence type="ECO:0000256" key="1">
    <source>
        <dbReference type="SAM" id="Phobius"/>
    </source>
</evidence>
<keyword evidence="1" id="KW-0472">Membrane</keyword>
<dbReference type="Proteomes" id="UP000215914">
    <property type="component" value="Chromosome 1"/>
</dbReference>
<accession>A0A251VN12</accession>
<sequence length="105" mass="11989">MVVRLLDLLIFLSHIIIVVINIIIVICTTYFATHESIVKERKTKFAGAEVDLERKPGSFRRKPTFLLVFLNQQNPKSIFIVIPIFVTETLLHSSGNQLEESEGLH</sequence>
<dbReference type="AlphaFoldDB" id="A0A251VN12"/>
<dbReference type="EMBL" id="CM007890">
    <property type="protein sequence ID" value="OTG36759.1"/>
    <property type="molecule type" value="Genomic_DNA"/>
</dbReference>
<name>A0A251VN12_HELAN</name>
<organism evidence="2 3">
    <name type="scientific">Helianthus annuus</name>
    <name type="common">Common sunflower</name>
    <dbReference type="NCBI Taxonomy" id="4232"/>
    <lineage>
        <taxon>Eukaryota</taxon>
        <taxon>Viridiplantae</taxon>
        <taxon>Streptophyta</taxon>
        <taxon>Embryophyta</taxon>
        <taxon>Tracheophyta</taxon>
        <taxon>Spermatophyta</taxon>
        <taxon>Magnoliopsida</taxon>
        <taxon>eudicotyledons</taxon>
        <taxon>Gunneridae</taxon>
        <taxon>Pentapetalae</taxon>
        <taxon>asterids</taxon>
        <taxon>campanulids</taxon>
        <taxon>Asterales</taxon>
        <taxon>Asteraceae</taxon>
        <taxon>Asteroideae</taxon>
        <taxon>Heliantheae alliance</taxon>
        <taxon>Heliantheae</taxon>
        <taxon>Helianthus</taxon>
    </lineage>
</organism>
<proteinExistence type="predicted"/>
<keyword evidence="1" id="KW-1133">Transmembrane helix</keyword>
<gene>
    <name evidence="2" type="ORF">HannXRQ_Chr01g0011061</name>
</gene>
<evidence type="ECO:0000313" key="3">
    <source>
        <dbReference type="Proteomes" id="UP000215914"/>
    </source>
</evidence>
<protein>
    <submittedName>
        <fullName evidence="2">Uncharacterized protein</fullName>
    </submittedName>
</protein>
<dbReference type="InParanoid" id="A0A251VN12"/>
<keyword evidence="1" id="KW-0812">Transmembrane</keyword>